<keyword evidence="1" id="KW-0732">Signal</keyword>
<protein>
    <recommendedName>
        <fullName evidence="2">Surface-adhesin protein E-like domain-containing protein</fullName>
    </recommendedName>
</protein>
<dbReference type="Pfam" id="PF16747">
    <property type="entry name" value="Adhesin_E"/>
    <property type="match status" value="1"/>
</dbReference>
<name>A0ABV0J3W7_9CYAN</name>
<feature type="domain" description="Surface-adhesin protein E-like" evidence="2">
    <location>
        <begin position="27"/>
        <end position="137"/>
    </location>
</feature>
<dbReference type="InterPro" id="IPR031939">
    <property type="entry name" value="Adhesin_E-like"/>
</dbReference>
<proteinExistence type="predicted"/>
<keyword evidence="4" id="KW-1185">Reference proteome</keyword>
<evidence type="ECO:0000256" key="1">
    <source>
        <dbReference type="SAM" id="SignalP"/>
    </source>
</evidence>
<gene>
    <name evidence="3" type="ORF">NC998_01265</name>
</gene>
<dbReference type="Proteomes" id="UP001464891">
    <property type="component" value="Unassembled WGS sequence"/>
</dbReference>
<dbReference type="RefSeq" id="WP_242016724.1">
    <property type="nucleotide sequence ID" value="NZ_JAMPKM010000001.1"/>
</dbReference>
<evidence type="ECO:0000313" key="4">
    <source>
        <dbReference type="Proteomes" id="UP001464891"/>
    </source>
</evidence>
<organism evidence="3 4">
    <name type="scientific">Trichocoleus desertorum GB2-A4</name>
    <dbReference type="NCBI Taxonomy" id="2933944"/>
    <lineage>
        <taxon>Bacteria</taxon>
        <taxon>Bacillati</taxon>
        <taxon>Cyanobacteriota</taxon>
        <taxon>Cyanophyceae</taxon>
        <taxon>Leptolyngbyales</taxon>
        <taxon>Trichocoleusaceae</taxon>
        <taxon>Trichocoleus</taxon>
    </lineage>
</organism>
<evidence type="ECO:0000313" key="3">
    <source>
        <dbReference type="EMBL" id="MEP0815721.1"/>
    </source>
</evidence>
<accession>A0ABV0J3W7</accession>
<evidence type="ECO:0000259" key="2">
    <source>
        <dbReference type="Pfam" id="PF16747"/>
    </source>
</evidence>
<sequence>MLMRHLLKLAVTAALLAHAPTALAEKWVQVTVNSVGDRFLVDASSIENRSGSVWYWEYRDFKQPNNVFLDSPVNQPVYGAVIYRSVDCKAGTTRLRRLTAYDKSRKVLQKFDYSDRGRLANPATGSSAKAVINYVCANAPQAG</sequence>
<reference evidence="3 4" key="1">
    <citation type="submission" date="2022-04" db="EMBL/GenBank/DDBJ databases">
        <title>Positive selection, recombination, and allopatry shape intraspecific diversity of widespread and dominant cyanobacteria.</title>
        <authorList>
            <person name="Wei J."/>
            <person name="Shu W."/>
            <person name="Hu C."/>
        </authorList>
    </citation>
    <scope>NUCLEOTIDE SEQUENCE [LARGE SCALE GENOMIC DNA]</scope>
    <source>
        <strain evidence="3 4">GB2-A4</strain>
    </source>
</reference>
<dbReference type="EMBL" id="JAMPKM010000001">
    <property type="protein sequence ID" value="MEP0815721.1"/>
    <property type="molecule type" value="Genomic_DNA"/>
</dbReference>
<feature type="chain" id="PRO_5045846157" description="Surface-adhesin protein E-like domain-containing protein" evidence="1">
    <location>
        <begin position="25"/>
        <end position="143"/>
    </location>
</feature>
<comment type="caution">
    <text evidence="3">The sequence shown here is derived from an EMBL/GenBank/DDBJ whole genome shotgun (WGS) entry which is preliminary data.</text>
</comment>
<feature type="signal peptide" evidence="1">
    <location>
        <begin position="1"/>
        <end position="24"/>
    </location>
</feature>